<keyword evidence="3" id="KW-1185">Reference proteome</keyword>
<comment type="caution">
    <text evidence="2">The sequence shown here is derived from an EMBL/GenBank/DDBJ whole genome shotgun (WGS) entry which is preliminary data.</text>
</comment>
<dbReference type="Gene3D" id="1.10.3210.10">
    <property type="entry name" value="Hypothetical protein af1432"/>
    <property type="match status" value="1"/>
</dbReference>
<dbReference type="SMART" id="SM00471">
    <property type="entry name" value="HDc"/>
    <property type="match status" value="1"/>
</dbReference>
<feature type="domain" description="HD-GYP" evidence="1">
    <location>
        <begin position="123"/>
        <end position="320"/>
    </location>
</feature>
<dbReference type="CDD" id="cd00077">
    <property type="entry name" value="HDc"/>
    <property type="match status" value="1"/>
</dbReference>
<accession>A0A6I0ERA8</accession>
<dbReference type="Proteomes" id="UP000468766">
    <property type="component" value="Unassembled WGS sequence"/>
</dbReference>
<dbReference type="PANTHER" id="PTHR43155">
    <property type="entry name" value="CYCLIC DI-GMP PHOSPHODIESTERASE PA4108-RELATED"/>
    <property type="match status" value="1"/>
</dbReference>
<dbReference type="SUPFAM" id="SSF109604">
    <property type="entry name" value="HD-domain/PDEase-like"/>
    <property type="match status" value="1"/>
</dbReference>
<dbReference type="Pfam" id="PF13487">
    <property type="entry name" value="HD_5"/>
    <property type="match status" value="1"/>
</dbReference>
<organism evidence="2 3">
    <name type="scientific">Heliorestis acidaminivorans</name>
    <dbReference type="NCBI Taxonomy" id="553427"/>
    <lineage>
        <taxon>Bacteria</taxon>
        <taxon>Bacillati</taxon>
        <taxon>Bacillota</taxon>
        <taxon>Clostridia</taxon>
        <taxon>Eubacteriales</taxon>
        <taxon>Heliobacteriaceae</taxon>
        <taxon>Heliorestis</taxon>
    </lineage>
</organism>
<protein>
    <submittedName>
        <fullName evidence="2">HD-GYP domain-containing protein</fullName>
    </submittedName>
</protein>
<dbReference type="OrthoDB" id="9804747at2"/>
<reference evidence="2 3" key="1">
    <citation type="submission" date="2019-10" db="EMBL/GenBank/DDBJ databases">
        <title>Whole-genome sequence of the extremophile Heliorestis acidaminivorans DSM 24790.</title>
        <authorList>
            <person name="Kyndt J.A."/>
            <person name="Meyer T.E."/>
        </authorList>
    </citation>
    <scope>NUCLEOTIDE SEQUENCE [LARGE SCALE GENOMIC DNA]</scope>
    <source>
        <strain evidence="2 3">DSM 24790</strain>
    </source>
</reference>
<sequence length="375" mass="43283">MREGIKMQFPEKNKVLSNRYKAGDILDIDVYTLTGRLLIPKDTVLTETIFQQILKWEDTGVLAGKKRRDNKQPNSLNHTSKQAQNQLLFQQSIETVRDVFLDFREGHGFNEQKIRHTTNNLVTQIVQDEKVGLRLSRLWDSDDYTLHHSVDVCLLSTMIGLNLGLTESELQVLATGAILHDIGKIHIPLEVLNKKGKLDEEEYRLIKKHPEIGMSLFEEQNLSLSHEESCCILQHHEWCNGEGYPYKLKYAKIHLYARIIAVADVYSALTTNRSYRGRLDHIRATDILTNQARDHLDKHIVFVFLDRLRDLMLNTRVRLSNGVEGYVVQFYDNAPLQPTVLVTENEGGEKIVSPYLIHLKERTDLMIERVLYGNI</sequence>
<evidence type="ECO:0000259" key="1">
    <source>
        <dbReference type="PROSITE" id="PS51832"/>
    </source>
</evidence>
<evidence type="ECO:0000313" key="2">
    <source>
        <dbReference type="EMBL" id="KAB2951170.1"/>
    </source>
</evidence>
<gene>
    <name evidence="2" type="ORF">F9B85_13265</name>
</gene>
<dbReference type="PROSITE" id="PS51832">
    <property type="entry name" value="HD_GYP"/>
    <property type="match status" value="1"/>
</dbReference>
<dbReference type="InterPro" id="IPR037522">
    <property type="entry name" value="HD_GYP_dom"/>
</dbReference>
<dbReference type="AlphaFoldDB" id="A0A6I0ERA8"/>
<evidence type="ECO:0000313" key="3">
    <source>
        <dbReference type="Proteomes" id="UP000468766"/>
    </source>
</evidence>
<name>A0A6I0ERA8_9FIRM</name>
<dbReference type="InterPro" id="IPR003607">
    <property type="entry name" value="HD/PDEase_dom"/>
</dbReference>
<proteinExistence type="predicted"/>
<dbReference type="EMBL" id="WBXO01000014">
    <property type="protein sequence ID" value="KAB2951170.1"/>
    <property type="molecule type" value="Genomic_DNA"/>
</dbReference>
<dbReference type="PANTHER" id="PTHR43155:SF2">
    <property type="entry name" value="CYCLIC DI-GMP PHOSPHODIESTERASE PA4108"/>
    <property type="match status" value="1"/>
</dbReference>